<feature type="region of interest" description="Disordered" evidence="4">
    <location>
        <begin position="132"/>
        <end position="204"/>
    </location>
</feature>
<protein>
    <submittedName>
        <fullName evidence="7">(E2-independent) E3 ubiquitin-conjugating enzyme FATS-like</fullName>
    </submittedName>
</protein>
<dbReference type="RefSeq" id="XP_030297039.1">
    <property type="nucleotide sequence ID" value="XM_030441179.1"/>
</dbReference>
<reference evidence="7" key="1">
    <citation type="submission" date="2021-04" db="EMBL/GenBank/DDBJ databases">
        <authorList>
            <consortium name="Wellcome Sanger Institute Data Sharing"/>
        </authorList>
    </citation>
    <scope>NUCLEOTIDE SEQUENCE [LARGE SCALE GENOMIC DNA]</scope>
</reference>
<keyword evidence="2" id="KW-0963">Cytoplasm</keyword>
<feature type="region of interest" description="Disordered" evidence="4">
    <location>
        <begin position="266"/>
        <end position="420"/>
    </location>
</feature>
<feature type="domain" description="Centrosomal protein C10orf90 N-terminal" evidence="6">
    <location>
        <begin position="82"/>
        <end position="261"/>
    </location>
</feature>
<evidence type="ECO:0000256" key="3">
    <source>
        <dbReference type="ARBA" id="ARBA00023212"/>
    </source>
</evidence>
<dbReference type="InParanoid" id="A0A671UP51"/>
<keyword evidence="3" id="KW-0206">Cytoskeleton</keyword>
<evidence type="ECO:0000259" key="6">
    <source>
        <dbReference type="Pfam" id="PF17730"/>
    </source>
</evidence>
<dbReference type="GO" id="GO:0005829">
    <property type="term" value="C:cytosol"/>
    <property type="evidence" value="ECO:0007669"/>
    <property type="project" value="TreeGrafter"/>
</dbReference>
<feature type="compositionally biased region" description="Basic and acidic residues" evidence="4">
    <location>
        <begin position="186"/>
        <end position="198"/>
    </location>
</feature>
<feature type="compositionally biased region" description="Basic and acidic residues" evidence="4">
    <location>
        <begin position="329"/>
        <end position="340"/>
    </location>
</feature>
<feature type="compositionally biased region" description="Polar residues" evidence="4">
    <location>
        <begin position="135"/>
        <end position="164"/>
    </location>
</feature>
<dbReference type="GO" id="GO:0008017">
    <property type="term" value="F:microtubule binding"/>
    <property type="evidence" value="ECO:0007669"/>
    <property type="project" value="TreeGrafter"/>
</dbReference>
<dbReference type="OMA" id="LEWFHTH"/>
<dbReference type="GeneTree" id="ENSGT00940000153123"/>
<dbReference type="GO" id="GO:0005813">
    <property type="term" value="C:centrosome"/>
    <property type="evidence" value="ECO:0007669"/>
    <property type="project" value="UniProtKB-SubCell"/>
</dbReference>
<dbReference type="Pfam" id="PF17730">
    <property type="entry name" value="Centro_C10orf90"/>
    <property type="match status" value="1"/>
</dbReference>
<dbReference type="GO" id="GO:0046599">
    <property type="term" value="P:regulation of centriole replication"/>
    <property type="evidence" value="ECO:0007669"/>
    <property type="project" value="TreeGrafter"/>
</dbReference>
<feature type="compositionally biased region" description="Basic and acidic residues" evidence="4">
    <location>
        <begin position="400"/>
        <end position="412"/>
    </location>
</feature>
<evidence type="ECO:0000313" key="8">
    <source>
        <dbReference type="Proteomes" id="UP000472265"/>
    </source>
</evidence>
<organism evidence="7 8">
    <name type="scientific">Sparus aurata</name>
    <name type="common">Gilthead sea bream</name>
    <dbReference type="NCBI Taxonomy" id="8175"/>
    <lineage>
        <taxon>Eukaryota</taxon>
        <taxon>Metazoa</taxon>
        <taxon>Chordata</taxon>
        <taxon>Craniata</taxon>
        <taxon>Vertebrata</taxon>
        <taxon>Euteleostomi</taxon>
        <taxon>Actinopterygii</taxon>
        <taxon>Neopterygii</taxon>
        <taxon>Teleostei</taxon>
        <taxon>Neoteleostei</taxon>
        <taxon>Acanthomorphata</taxon>
        <taxon>Eupercaria</taxon>
        <taxon>Spariformes</taxon>
        <taxon>Sparidae</taxon>
        <taxon>Sparus</taxon>
    </lineage>
</organism>
<gene>
    <name evidence="7" type="primary">LOC115596280</name>
</gene>
<comment type="subcellular location">
    <subcellularLocation>
        <location evidence="1">Cytoplasm</location>
        <location evidence="1">Cytoskeleton</location>
        <location evidence="1">Microtubule organizing center</location>
        <location evidence="1">Centrosome</location>
    </subcellularLocation>
</comment>
<dbReference type="Ensembl" id="ENSSAUT00010016680.1">
    <property type="protein sequence ID" value="ENSSAUP00010015734.1"/>
    <property type="gene ID" value="ENSSAUG00010007274.1"/>
</dbReference>
<dbReference type="PANTHER" id="PTHR21553">
    <property type="entry name" value="ALMS1-RELATED"/>
    <property type="match status" value="1"/>
</dbReference>
<name>A0A671UP51_SPAAU</name>
<proteinExistence type="predicted"/>
<sequence>MSVGFRGWRFPSISTPNINEASSKAIAASLHRNVLSWGVWRGQEEKESVSLRAIAHSASSQTADCGVFKLFRTASVPDVVGRSPKAAFSSVTFATRKVLPSSSTSQDLVYPSSTPAQHVKVSAVRKVPETFGGRVSSSTTGAMRVSNSQTDVCRQNPTTVTPNGLRQAYSAADGLAVRDRGKRRAQRSDTEGGGKRDVIGGSLTNLSSQPSYRSCIHLEVPLRSKSSVVFLDKSLSISLAELEGRRAGQPTLYRSTLSIRLGAATRCRSSTDNKPSKTNEGCRRAGAATSGHNKHSGRGSSLGHCRGPLSKHRARKVERIAPAHGVNSKAHDSNTQRHSDTLGLLSFRGPGPSNTKAGRRKENADEAAFLTRSNFKHRQRTSNTGPVDYRTRSKQAGSDKTGERQEQEHDGSTEPPKAALDKTYSRLKDDSLGGTSKNLSLKEALERFRPDFISRSQGRVRRLEQRAVRRRALQDSNPDLAQGLREDRCKPKRNCTTPDPLSDNLFKPRERSISGREMQLRSRRIYNKLPEVTKKKEEEKKRAVSETNRLRADVFKKRLLDRILQR</sequence>
<reference evidence="7" key="2">
    <citation type="submission" date="2025-08" db="UniProtKB">
        <authorList>
            <consortium name="Ensembl"/>
        </authorList>
    </citation>
    <scope>IDENTIFICATION</scope>
</reference>
<dbReference type="GeneID" id="115596280"/>
<feature type="region of interest" description="Disordered" evidence="4">
    <location>
        <begin position="473"/>
        <end position="503"/>
    </location>
</feature>
<dbReference type="InterPro" id="IPR041179">
    <property type="entry name" value="C10orf90_N"/>
</dbReference>
<dbReference type="RefSeq" id="XP_030297038.1">
    <property type="nucleotide sequence ID" value="XM_030441178.1"/>
</dbReference>
<dbReference type="OrthoDB" id="8899035at2759"/>
<evidence type="ECO:0000256" key="2">
    <source>
        <dbReference type="ARBA" id="ARBA00022490"/>
    </source>
</evidence>
<dbReference type="Pfam" id="PF15309">
    <property type="entry name" value="ALMS_motif"/>
    <property type="match status" value="1"/>
</dbReference>
<dbReference type="GO" id="GO:0005814">
    <property type="term" value="C:centriole"/>
    <property type="evidence" value="ECO:0007669"/>
    <property type="project" value="TreeGrafter"/>
</dbReference>
<evidence type="ECO:0000259" key="5">
    <source>
        <dbReference type="Pfam" id="PF15309"/>
    </source>
</evidence>
<dbReference type="PANTHER" id="PTHR21553:SF24">
    <property type="entry name" value="(E2-INDEPENDENT) E3 UBIQUITIN-CONJUGATING ENZYME FATS"/>
    <property type="match status" value="1"/>
</dbReference>
<dbReference type="Proteomes" id="UP000472265">
    <property type="component" value="Chromosome 15"/>
</dbReference>
<dbReference type="InterPro" id="IPR029299">
    <property type="entry name" value="ALMS_motif"/>
</dbReference>
<dbReference type="AlphaFoldDB" id="A0A671UP51"/>
<evidence type="ECO:0000256" key="4">
    <source>
        <dbReference type="SAM" id="MobiDB-lite"/>
    </source>
</evidence>
<evidence type="ECO:0000313" key="7">
    <source>
        <dbReference type="Ensembl" id="ENSSAUP00010015734.1"/>
    </source>
</evidence>
<evidence type="ECO:0000256" key="1">
    <source>
        <dbReference type="ARBA" id="ARBA00004300"/>
    </source>
</evidence>
<feature type="domain" description="ALMS motif" evidence="5">
    <location>
        <begin position="438"/>
        <end position="566"/>
    </location>
</feature>
<accession>A0A671UP51</accession>
<keyword evidence="8" id="KW-1185">Reference proteome</keyword>
<reference evidence="7" key="3">
    <citation type="submission" date="2025-09" db="UniProtKB">
        <authorList>
            <consortium name="Ensembl"/>
        </authorList>
    </citation>
    <scope>IDENTIFICATION</scope>
</reference>
<feature type="compositionally biased region" description="Basic and acidic residues" evidence="4">
    <location>
        <begin position="269"/>
        <end position="283"/>
    </location>
</feature>